<dbReference type="Proteomes" id="UP000092993">
    <property type="component" value="Unassembled WGS sequence"/>
</dbReference>
<evidence type="ECO:0000313" key="2">
    <source>
        <dbReference type="Proteomes" id="UP000092993"/>
    </source>
</evidence>
<keyword evidence="2" id="KW-1185">Reference proteome</keyword>
<proteinExistence type="predicted"/>
<name>A0A1C7MKU7_GRIFR</name>
<evidence type="ECO:0000313" key="1">
    <source>
        <dbReference type="EMBL" id="OBZ77485.1"/>
    </source>
</evidence>
<reference evidence="1 2" key="1">
    <citation type="submission" date="2016-03" db="EMBL/GenBank/DDBJ databases">
        <title>Whole genome sequencing of Grifola frondosa 9006-11.</title>
        <authorList>
            <person name="Min B."/>
            <person name="Park H."/>
            <person name="Kim J.-G."/>
            <person name="Cho H."/>
            <person name="Oh Y.-L."/>
            <person name="Kong W.-S."/>
            <person name="Choi I.-G."/>
        </authorList>
    </citation>
    <scope>NUCLEOTIDE SEQUENCE [LARGE SCALE GENOMIC DNA]</scope>
    <source>
        <strain evidence="1 2">9006-11</strain>
    </source>
</reference>
<comment type="caution">
    <text evidence="1">The sequence shown here is derived from an EMBL/GenBank/DDBJ whole genome shotgun (WGS) entry which is preliminary data.</text>
</comment>
<dbReference type="AlphaFoldDB" id="A0A1C7MKU7"/>
<dbReference type="EMBL" id="LUGG01000002">
    <property type="protein sequence ID" value="OBZ77485.1"/>
    <property type="molecule type" value="Genomic_DNA"/>
</dbReference>
<sequence length="99" mass="11352">MEISGFLEYKDVLVVAWWHAPIWVGIQSGDTHLAVLLGSTPSSSYKYWRAKHVLWSKQVERRSMQSLVTYLICSLLQIFRSATECPSALQMRGHFQHAS</sequence>
<gene>
    <name evidence="1" type="ORF">A0H81_02375</name>
</gene>
<protein>
    <submittedName>
        <fullName evidence="1">Uncharacterized protein</fullName>
    </submittedName>
</protein>
<accession>A0A1C7MKU7</accession>
<organism evidence="1 2">
    <name type="scientific">Grifola frondosa</name>
    <name type="common">Maitake</name>
    <name type="synonym">Polyporus frondosus</name>
    <dbReference type="NCBI Taxonomy" id="5627"/>
    <lineage>
        <taxon>Eukaryota</taxon>
        <taxon>Fungi</taxon>
        <taxon>Dikarya</taxon>
        <taxon>Basidiomycota</taxon>
        <taxon>Agaricomycotina</taxon>
        <taxon>Agaricomycetes</taxon>
        <taxon>Polyporales</taxon>
        <taxon>Grifolaceae</taxon>
        <taxon>Grifola</taxon>
    </lineage>
</organism>